<organism evidence="1">
    <name type="scientific">viral metagenome</name>
    <dbReference type="NCBI Taxonomy" id="1070528"/>
    <lineage>
        <taxon>unclassified sequences</taxon>
        <taxon>metagenomes</taxon>
        <taxon>organismal metagenomes</taxon>
    </lineage>
</organism>
<dbReference type="EMBL" id="MN740183">
    <property type="protein sequence ID" value="QHT92343.1"/>
    <property type="molecule type" value="Genomic_DNA"/>
</dbReference>
<sequence length="238" mass="27766">MQPNQYQSFPTQAYNTRPVIRNTRASNARPTQVYNTRPITVPTRASNAVPTRFIRINYEPIGSVDIITKDKYYSSTHYGSIVRGKHVENISELWKECIFLPTGITVFFNNLNKNPAIADDVEYKDKWLTGNFVRMEITPTGLKSSTEVEPSQFMMKILPVSSQPTGKPMTYAFIVDTAPTTEPREDYIILRNNYDRFQRAHRTMQSQGGMHIQRQRRTKRRIIRHKNKTNRKFKKTKM</sequence>
<proteinExistence type="predicted"/>
<evidence type="ECO:0000313" key="1">
    <source>
        <dbReference type="EMBL" id="QHT92343.1"/>
    </source>
</evidence>
<reference evidence="1" key="1">
    <citation type="journal article" date="2020" name="Nature">
        <title>Giant virus diversity and host interactions through global metagenomics.</title>
        <authorList>
            <person name="Schulz F."/>
            <person name="Roux S."/>
            <person name="Paez-Espino D."/>
            <person name="Jungbluth S."/>
            <person name="Walsh D.A."/>
            <person name="Denef V.J."/>
            <person name="McMahon K.D."/>
            <person name="Konstantinidis K.T."/>
            <person name="Eloe-Fadrosh E.A."/>
            <person name="Kyrpides N.C."/>
            <person name="Woyke T."/>
        </authorList>
    </citation>
    <scope>NUCLEOTIDE SEQUENCE</scope>
    <source>
        <strain evidence="1">GVMAG-M-3300023184-88</strain>
    </source>
</reference>
<accession>A0A6C0ILE5</accession>
<protein>
    <submittedName>
        <fullName evidence="1">Uncharacterized protein</fullName>
    </submittedName>
</protein>
<dbReference type="AlphaFoldDB" id="A0A6C0ILE5"/>
<name>A0A6C0ILE5_9ZZZZ</name>